<reference evidence="3" key="1">
    <citation type="submission" date="2010-02" db="EMBL/GenBank/DDBJ databases">
        <title>Complete sequence of Ferroglobus placidus DSM 10642.</title>
        <authorList>
            <consortium name="US DOE Joint Genome Institute"/>
            <person name="Lucas S."/>
            <person name="Copeland A."/>
            <person name="Lapidus A."/>
            <person name="Cheng J.-F."/>
            <person name="Bruce D."/>
            <person name="Goodwin L."/>
            <person name="Pitluck S."/>
            <person name="Saunders E."/>
            <person name="Brettin T."/>
            <person name="Detter J.C."/>
            <person name="Han C."/>
            <person name="Tapia R."/>
            <person name="Larimer F."/>
            <person name="Land M."/>
            <person name="Hauser L."/>
            <person name="Kyrpides N."/>
            <person name="Ivanova N."/>
            <person name="Holmes D."/>
            <person name="Lovley D."/>
            <person name="Kyrpides N."/>
            <person name="Anderson I.J."/>
            <person name="Woyke T."/>
        </authorList>
    </citation>
    <scope>NUCLEOTIDE SEQUENCE [LARGE SCALE GENOMIC DNA]</scope>
    <source>
        <strain evidence="3">DSM 10642 / AEDII12DO</strain>
    </source>
</reference>
<dbReference type="HOGENOM" id="CLU_2645708_0_0_2"/>
<accession>D3S1W3</accession>
<sequence length="76" mass="8818">MDIKYSAVVNLPELLRSDREIVNKLLKFVIMISLEFAVLLLMSMKQVMGDEAFKDVLKMFRGAEAKELIKLIRFLL</sequence>
<evidence type="ECO:0000313" key="3">
    <source>
        <dbReference type="Proteomes" id="UP000002613"/>
    </source>
</evidence>
<dbReference type="AlphaFoldDB" id="D3S1W3"/>
<dbReference type="RefSeq" id="WP_012964767.1">
    <property type="nucleotide sequence ID" value="NC_013849.1"/>
</dbReference>
<dbReference type="EMBL" id="CP001899">
    <property type="protein sequence ID" value="ADC64420.1"/>
    <property type="molecule type" value="Genomic_DNA"/>
</dbReference>
<dbReference type="KEGG" id="fpl:Ferp_0238"/>
<reference evidence="2 3" key="2">
    <citation type="journal article" date="2011" name="Stand. Genomic Sci.">
        <title>Complete genome sequence of Ferroglobus placidus AEDII12DO.</title>
        <authorList>
            <person name="Anderson I."/>
            <person name="Risso C."/>
            <person name="Holmes D."/>
            <person name="Lucas S."/>
            <person name="Copeland A."/>
            <person name="Lapidus A."/>
            <person name="Cheng J.F."/>
            <person name="Bruce D."/>
            <person name="Goodwin L."/>
            <person name="Pitluck S."/>
            <person name="Saunders E."/>
            <person name="Brettin T."/>
            <person name="Detter J.C."/>
            <person name="Han C."/>
            <person name="Tapia R."/>
            <person name="Larimer F."/>
            <person name="Land M."/>
            <person name="Hauser L."/>
            <person name="Woyke T."/>
            <person name="Lovley D."/>
            <person name="Kyrpides N."/>
            <person name="Ivanova N."/>
        </authorList>
    </citation>
    <scope>NUCLEOTIDE SEQUENCE [LARGE SCALE GENOMIC DNA]</scope>
    <source>
        <strain evidence="3">DSM 10642 / AEDII12DO</strain>
    </source>
</reference>
<organism evidence="2 3">
    <name type="scientific">Ferroglobus placidus (strain DSM 10642 / AEDII12DO)</name>
    <dbReference type="NCBI Taxonomy" id="589924"/>
    <lineage>
        <taxon>Archaea</taxon>
        <taxon>Methanobacteriati</taxon>
        <taxon>Methanobacteriota</taxon>
        <taxon>Archaeoglobi</taxon>
        <taxon>Archaeoglobales</taxon>
        <taxon>Archaeoglobaceae</taxon>
        <taxon>Ferroglobus</taxon>
    </lineage>
</organism>
<gene>
    <name evidence="2" type="ordered locus">Ferp_0238</name>
</gene>
<dbReference type="PaxDb" id="589924-Ferp_0238"/>
<protein>
    <submittedName>
        <fullName evidence="2">Uncharacterized protein</fullName>
    </submittedName>
</protein>
<dbReference type="Proteomes" id="UP000002613">
    <property type="component" value="Chromosome"/>
</dbReference>
<proteinExistence type="predicted"/>
<keyword evidence="3" id="KW-1185">Reference proteome</keyword>
<evidence type="ECO:0000313" key="2">
    <source>
        <dbReference type="EMBL" id="ADC64420.1"/>
    </source>
</evidence>
<keyword evidence="1" id="KW-1133">Transmembrane helix</keyword>
<name>D3S1W3_FERPA</name>
<dbReference type="GeneID" id="8777732"/>
<keyword evidence="1" id="KW-0812">Transmembrane</keyword>
<keyword evidence="1" id="KW-0472">Membrane</keyword>
<feature type="transmembrane region" description="Helical" evidence="1">
    <location>
        <begin position="25"/>
        <end position="44"/>
    </location>
</feature>
<evidence type="ECO:0000256" key="1">
    <source>
        <dbReference type="SAM" id="Phobius"/>
    </source>
</evidence>